<evidence type="ECO:0000256" key="1">
    <source>
        <dbReference type="ARBA" id="ARBA00004123"/>
    </source>
</evidence>
<gene>
    <name evidence="8" type="ORF">L195_g035500</name>
</gene>
<evidence type="ECO:0000313" key="9">
    <source>
        <dbReference type="Proteomes" id="UP000236291"/>
    </source>
</evidence>
<comment type="similarity">
    <text evidence="2">Belongs to the WD repeat DDB2/WDR76 family.</text>
</comment>
<sequence>MAPVTRRTSFPKVVIERDSDSEQSSSDEEQEEDETLEEEQEQEEENGVIENAKIEKLEVGFDANRKGKTPITLTLRKVCKVCKKPGHEAGFKGATYIDCPMKPCFLCKIPGHRL</sequence>
<evidence type="ECO:0000256" key="6">
    <source>
        <dbReference type="ARBA" id="ARBA00023242"/>
    </source>
</evidence>
<dbReference type="PANTHER" id="PTHR15169:SF0">
    <property type="entry name" value="DNA DAMAGE-BINDING PROTEIN 2"/>
    <property type="match status" value="1"/>
</dbReference>
<evidence type="ECO:0000256" key="2">
    <source>
        <dbReference type="ARBA" id="ARBA00005434"/>
    </source>
</evidence>
<accession>A0A2K3LLV0</accession>
<protein>
    <submittedName>
        <fullName evidence="8">Damaged DNA-binding protein</fullName>
    </submittedName>
</protein>
<evidence type="ECO:0000313" key="8">
    <source>
        <dbReference type="EMBL" id="PNX79514.1"/>
    </source>
</evidence>
<keyword evidence="4" id="KW-0677">Repeat</keyword>
<comment type="subcellular location">
    <subcellularLocation>
        <location evidence="1">Nucleus</location>
    </subcellularLocation>
</comment>
<dbReference type="PANTHER" id="PTHR15169">
    <property type="entry name" value="DAMAGE-SPECIFIC DNA BINDING PROTEIN 2"/>
    <property type="match status" value="1"/>
</dbReference>
<keyword evidence="8" id="KW-0238">DNA-binding</keyword>
<keyword evidence="3" id="KW-0853">WD repeat</keyword>
<evidence type="ECO:0000256" key="4">
    <source>
        <dbReference type="ARBA" id="ARBA00022737"/>
    </source>
</evidence>
<dbReference type="GO" id="GO:0080008">
    <property type="term" value="C:Cul4-RING E3 ubiquitin ligase complex"/>
    <property type="evidence" value="ECO:0007669"/>
    <property type="project" value="InterPro"/>
</dbReference>
<reference evidence="8 9" key="1">
    <citation type="journal article" date="2014" name="Am. J. Bot.">
        <title>Genome assembly and annotation for red clover (Trifolium pratense; Fabaceae).</title>
        <authorList>
            <person name="Istvanek J."/>
            <person name="Jaros M."/>
            <person name="Krenek A."/>
            <person name="Repkova J."/>
        </authorList>
    </citation>
    <scope>NUCLEOTIDE SEQUENCE [LARGE SCALE GENOMIC DNA]</scope>
    <source>
        <strain evidence="9">cv. Tatra</strain>
        <tissue evidence="8">Young leaves</tissue>
    </source>
</reference>
<keyword evidence="5" id="KW-0833">Ubl conjugation pathway</keyword>
<reference evidence="8 9" key="2">
    <citation type="journal article" date="2017" name="Front. Plant Sci.">
        <title>Gene Classification and Mining of Molecular Markers Useful in Red Clover (Trifolium pratense) Breeding.</title>
        <authorList>
            <person name="Istvanek J."/>
            <person name="Dluhosova J."/>
            <person name="Dluhos P."/>
            <person name="Patkova L."/>
            <person name="Nedelnik J."/>
            <person name="Repkova J."/>
        </authorList>
    </citation>
    <scope>NUCLEOTIDE SEQUENCE [LARGE SCALE GENOMIC DNA]</scope>
    <source>
        <strain evidence="9">cv. Tatra</strain>
        <tissue evidence="8">Young leaves</tissue>
    </source>
</reference>
<evidence type="ECO:0000256" key="3">
    <source>
        <dbReference type="ARBA" id="ARBA00022574"/>
    </source>
</evidence>
<dbReference type="GO" id="GO:0003684">
    <property type="term" value="F:damaged DNA binding"/>
    <property type="evidence" value="ECO:0007669"/>
    <property type="project" value="InterPro"/>
</dbReference>
<dbReference type="AlphaFoldDB" id="A0A2K3LLV0"/>
<dbReference type="Proteomes" id="UP000236291">
    <property type="component" value="Unassembled WGS sequence"/>
</dbReference>
<dbReference type="EMBL" id="ASHM01036125">
    <property type="protein sequence ID" value="PNX79514.1"/>
    <property type="molecule type" value="Genomic_DNA"/>
</dbReference>
<evidence type="ECO:0000256" key="5">
    <source>
        <dbReference type="ARBA" id="ARBA00022786"/>
    </source>
</evidence>
<evidence type="ECO:0000256" key="7">
    <source>
        <dbReference type="SAM" id="MobiDB-lite"/>
    </source>
</evidence>
<feature type="region of interest" description="Disordered" evidence="7">
    <location>
        <begin position="1"/>
        <end position="51"/>
    </location>
</feature>
<proteinExistence type="inferred from homology"/>
<organism evidence="8 9">
    <name type="scientific">Trifolium pratense</name>
    <name type="common">Red clover</name>
    <dbReference type="NCBI Taxonomy" id="57577"/>
    <lineage>
        <taxon>Eukaryota</taxon>
        <taxon>Viridiplantae</taxon>
        <taxon>Streptophyta</taxon>
        <taxon>Embryophyta</taxon>
        <taxon>Tracheophyta</taxon>
        <taxon>Spermatophyta</taxon>
        <taxon>Magnoliopsida</taxon>
        <taxon>eudicotyledons</taxon>
        <taxon>Gunneridae</taxon>
        <taxon>Pentapetalae</taxon>
        <taxon>rosids</taxon>
        <taxon>fabids</taxon>
        <taxon>Fabales</taxon>
        <taxon>Fabaceae</taxon>
        <taxon>Papilionoideae</taxon>
        <taxon>50 kb inversion clade</taxon>
        <taxon>NPAAA clade</taxon>
        <taxon>Hologalegina</taxon>
        <taxon>IRL clade</taxon>
        <taxon>Trifolieae</taxon>
        <taxon>Trifolium</taxon>
    </lineage>
</organism>
<feature type="compositionally biased region" description="Acidic residues" evidence="7">
    <location>
        <begin position="21"/>
        <end position="47"/>
    </location>
</feature>
<dbReference type="GO" id="GO:0009411">
    <property type="term" value="P:response to UV"/>
    <property type="evidence" value="ECO:0007669"/>
    <property type="project" value="TreeGrafter"/>
</dbReference>
<keyword evidence="6" id="KW-0539">Nucleus</keyword>
<comment type="caution">
    <text evidence="8">The sequence shown here is derived from an EMBL/GenBank/DDBJ whole genome shotgun (WGS) entry which is preliminary data.</text>
</comment>
<name>A0A2K3LLV0_TRIPR</name>
<dbReference type="ExpressionAtlas" id="A0A2K3LLV0">
    <property type="expression patterns" value="baseline"/>
</dbReference>
<dbReference type="GO" id="GO:0006281">
    <property type="term" value="P:DNA repair"/>
    <property type="evidence" value="ECO:0007669"/>
    <property type="project" value="InterPro"/>
</dbReference>
<dbReference type="InterPro" id="IPR033312">
    <property type="entry name" value="DDB2"/>
</dbReference>
<dbReference type="GO" id="GO:0005634">
    <property type="term" value="C:nucleus"/>
    <property type="evidence" value="ECO:0007669"/>
    <property type="project" value="UniProtKB-SubCell"/>
</dbReference>